<evidence type="ECO:0000256" key="1">
    <source>
        <dbReference type="PROSITE-ProRule" id="PRU01005"/>
    </source>
</evidence>
<accession>A0AA36G5L9</accession>
<feature type="transmembrane region" description="Helical" evidence="2">
    <location>
        <begin position="44"/>
        <end position="71"/>
    </location>
</feature>
<feature type="non-terminal residue" evidence="4">
    <location>
        <position position="1"/>
    </location>
</feature>
<protein>
    <recommendedName>
        <fullName evidence="3">ShKT domain-containing protein</fullName>
    </recommendedName>
</protein>
<dbReference type="InterPro" id="IPR003582">
    <property type="entry name" value="ShKT_dom"/>
</dbReference>
<dbReference type="GO" id="GO:0006874">
    <property type="term" value="P:intracellular calcium ion homeostasis"/>
    <property type="evidence" value="ECO:0007669"/>
    <property type="project" value="TreeGrafter"/>
</dbReference>
<reference evidence="4" key="1">
    <citation type="submission" date="2023-06" db="EMBL/GenBank/DDBJ databases">
        <authorList>
            <person name="Delattre M."/>
        </authorList>
    </citation>
    <scope>NUCLEOTIDE SEQUENCE</scope>
    <source>
        <strain evidence="4">AF72</strain>
    </source>
</reference>
<keyword evidence="2" id="KW-0812">Transmembrane</keyword>
<feature type="domain" description="ShKT" evidence="3">
    <location>
        <begin position="260"/>
        <end position="293"/>
    </location>
</feature>
<comment type="caution">
    <text evidence="1">Lacks conserved residue(s) required for the propagation of feature annotation.</text>
</comment>
<dbReference type="AlphaFoldDB" id="A0AA36G5L9"/>
<sequence>MINLYQFVRWTGITVFELWLHITGFALFTLLLTLKIYNVIDRSYWFLFAPIFGASILDAYFLFIVFVRTVLQYRDNKVAPVRWTIRTISRNFFNWFRLALILLFEVWLCHKIDGELNPTQISVHNSYGTVFSPITILMRALFERIHLSAGYIRTFSENEILYPVVFRTRDEKPGRGIGLIAFSLARCPTQRPEELRGKMPRIYVYLFVPFIALVAPDCVTNRHEKTWCGCGYGRTAVGPCVGGDCPDGYMCICDYCCQGCMDDCYDCALYQQYCDNTNYCDLRQKCKRTCGICQDADANAGK</sequence>
<feature type="transmembrane region" description="Helical" evidence="2">
    <location>
        <begin position="7"/>
        <end position="32"/>
    </location>
</feature>
<dbReference type="GO" id="GO:0005783">
    <property type="term" value="C:endoplasmic reticulum"/>
    <property type="evidence" value="ECO:0007669"/>
    <property type="project" value="TreeGrafter"/>
</dbReference>
<proteinExistence type="predicted"/>
<dbReference type="InterPro" id="IPR019396">
    <property type="entry name" value="TM_Fragile-X-F-assoc"/>
</dbReference>
<keyword evidence="5" id="KW-1185">Reference proteome</keyword>
<name>A0AA36G5L9_9BILA</name>
<keyword evidence="2" id="KW-0472">Membrane</keyword>
<keyword evidence="2" id="KW-1133">Transmembrane helix</keyword>
<dbReference type="EMBL" id="CATQJA010002659">
    <property type="protein sequence ID" value="CAJ0580217.1"/>
    <property type="molecule type" value="Genomic_DNA"/>
</dbReference>
<dbReference type="PROSITE" id="PS51670">
    <property type="entry name" value="SHKT"/>
    <property type="match status" value="1"/>
</dbReference>
<dbReference type="PANTHER" id="PTHR13568:SF9">
    <property type="entry name" value="TRANSMEMBRANE PROTEIN 203"/>
    <property type="match status" value="1"/>
</dbReference>
<evidence type="ECO:0000313" key="4">
    <source>
        <dbReference type="EMBL" id="CAJ0580217.1"/>
    </source>
</evidence>
<dbReference type="Proteomes" id="UP001177023">
    <property type="component" value="Unassembled WGS sequence"/>
</dbReference>
<evidence type="ECO:0000256" key="2">
    <source>
        <dbReference type="SAM" id="Phobius"/>
    </source>
</evidence>
<gene>
    <name evidence="4" type="ORF">MSPICULIGERA_LOCUS18416</name>
</gene>
<comment type="caution">
    <text evidence="4">The sequence shown here is derived from an EMBL/GenBank/DDBJ whole genome shotgun (WGS) entry which is preliminary data.</text>
</comment>
<evidence type="ECO:0000313" key="5">
    <source>
        <dbReference type="Proteomes" id="UP001177023"/>
    </source>
</evidence>
<evidence type="ECO:0000259" key="3">
    <source>
        <dbReference type="PROSITE" id="PS51670"/>
    </source>
</evidence>
<dbReference type="PANTHER" id="PTHR13568">
    <property type="entry name" value="FAM11A, B PROTEIN"/>
    <property type="match status" value="1"/>
</dbReference>
<organism evidence="4 5">
    <name type="scientific">Mesorhabditis spiculigera</name>
    <dbReference type="NCBI Taxonomy" id="96644"/>
    <lineage>
        <taxon>Eukaryota</taxon>
        <taxon>Metazoa</taxon>
        <taxon>Ecdysozoa</taxon>
        <taxon>Nematoda</taxon>
        <taxon>Chromadorea</taxon>
        <taxon>Rhabditida</taxon>
        <taxon>Rhabditina</taxon>
        <taxon>Rhabditomorpha</taxon>
        <taxon>Rhabditoidea</taxon>
        <taxon>Rhabditidae</taxon>
        <taxon>Mesorhabditinae</taxon>
        <taxon>Mesorhabditis</taxon>
    </lineage>
</organism>